<evidence type="ECO:0000313" key="2">
    <source>
        <dbReference type="EMBL" id="HIU21661.1"/>
    </source>
</evidence>
<organism evidence="2 3">
    <name type="scientific">Candidatus Limadaptatus stercorigallinarum</name>
    <dbReference type="NCBI Taxonomy" id="2840845"/>
    <lineage>
        <taxon>Bacteria</taxon>
        <taxon>Bacillati</taxon>
        <taxon>Bacillota</taxon>
        <taxon>Clostridia</taxon>
        <taxon>Eubacteriales</taxon>
        <taxon>Candidatus Limadaptatus</taxon>
    </lineage>
</organism>
<evidence type="ECO:0000256" key="1">
    <source>
        <dbReference type="SAM" id="SignalP"/>
    </source>
</evidence>
<dbReference type="Proteomes" id="UP000824088">
    <property type="component" value="Unassembled WGS sequence"/>
</dbReference>
<sequence length="302" mass="32516">MKRALKTSVMIFMLLASLTVAAFAMTACNDGYDTASAYAEAEEKWNLAANKMVTDTGTVNATVGSGESAVPLTAEVSGKRVYIGDEFVFDYTIRLKINSSSSSINLTLDAERDAEGNTTIVIDSAILPLLGVSDISVSFTEEELNDTLPVLNLAAPTFYDAEKISGADGNYSIPGDSSLAWILWQVAPILAYDAGYDILPMIESWLTLGDVTGTLSFADGNFATMTTSQDITAYMPYEDAEFLAYNVEFFPMTLFDFIESGNLIIFNFPNIKTEGIRISGNVSTSATYTVLADDATFESALA</sequence>
<dbReference type="AlphaFoldDB" id="A0A9D1HS62"/>
<comment type="caution">
    <text evidence="2">The sequence shown here is derived from an EMBL/GenBank/DDBJ whole genome shotgun (WGS) entry which is preliminary data.</text>
</comment>
<name>A0A9D1HS62_9FIRM</name>
<reference evidence="2" key="1">
    <citation type="submission" date="2020-10" db="EMBL/GenBank/DDBJ databases">
        <authorList>
            <person name="Gilroy R."/>
        </authorList>
    </citation>
    <scope>NUCLEOTIDE SEQUENCE</scope>
    <source>
        <strain evidence="2">1063</strain>
    </source>
</reference>
<accession>A0A9D1HS62</accession>
<reference evidence="2" key="2">
    <citation type="journal article" date="2021" name="PeerJ">
        <title>Extensive microbial diversity within the chicken gut microbiome revealed by metagenomics and culture.</title>
        <authorList>
            <person name="Gilroy R."/>
            <person name="Ravi A."/>
            <person name="Getino M."/>
            <person name="Pursley I."/>
            <person name="Horton D.L."/>
            <person name="Alikhan N.F."/>
            <person name="Baker D."/>
            <person name="Gharbi K."/>
            <person name="Hall N."/>
            <person name="Watson M."/>
            <person name="Adriaenssens E.M."/>
            <person name="Foster-Nyarko E."/>
            <person name="Jarju S."/>
            <person name="Secka A."/>
            <person name="Antonio M."/>
            <person name="Oren A."/>
            <person name="Chaudhuri R.R."/>
            <person name="La Ragione R."/>
            <person name="Hildebrand F."/>
            <person name="Pallen M.J."/>
        </authorList>
    </citation>
    <scope>NUCLEOTIDE SEQUENCE</scope>
    <source>
        <strain evidence="2">1063</strain>
    </source>
</reference>
<feature type="chain" id="PRO_5038824773" description="Lipoprotein" evidence="1">
    <location>
        <begin position="23"/>
        <end position="302"/>
    </location>
</feature>
<dbReference type="EMBL" id="DVMN01000098">
    <property type="protein sequence ID" value="HIU21661.1"/>
    <property type="molecule type" value="Genomic_DNA"/>
</dbReference>
<keyword evidence="1" id="KW-0732">Signal</keyword>
<evidence type="ECO:0000313" key="3">
    <source>
        <dbReference type="Proteomes" id="UP000824088"/>
    </source>
</evidence>
<dbReference type="PROSITE" id="PS51257">
    <property type="entry name" value="PROKAR_LIPOPROTEIN"/>
    <property type="match status" value="1"/>
</dbReference>
<evidence type="ECO:0008006" key="4">
    <source>
        <dbReference type="Google" id="ProtNLM"/>
    </source>
</evidence>
<proteinExistence type="predicted"/>
<feature type="signal peptide" evidence="1">
    <location>
        <begin position="1"/>
        <end position="22"/>
    </location>
</feature>
<gene>
    <name evidence="2" type="ORF">IAD51_05480</name>
</gene>
<protein>
    <recommendedName>
        <fullName evidence="4">Lipoprotein</fullName>
    </recommendedName>
</protein>